<feature type="transmembrane region" description="Helical" evidence="1">
    <location>
        <begin position="222"/>
        <end position="240"/>
    </location>
</feature>
<evidence type="ECO:0000313" key="3">
    <source>
        <dbReference type="Proteomes" id="UP000193228"/>
    </source>
</evidence>
<keyword evidence="1" id="KW-1133">Transmembrane helix</keyword>
<evidence type="ECO:0008006" key="4">
    <source>
        <dbReference type="Google" id="ProtNLM"/>
    </source>
</evidence>
<feature type="transmembrane region" description="Helical" evidence="1">
    <location>
        <begin position="166"/>
        <end position="184"/>
    </location>
</feature>
<feature type="transmembrane region" description="Helical" evidence="1">
    <location>
        <begin position="336"/>
        <end position="355"/>
    </location>
</feature>
<dbReference type="OrthoDB" id="9127606at2"/>
<accession>A0A1X7KR05</accession>
<evidence type="ECO:0000256" key="1">
    <source>
        <dbReference type="SAM" id="Phobius"/>
    </source>
</evidence>
<organism evidence="2 3">
    <name type="scientific">Paraburkholderia susongensis</name>
    <dbReference type="NCBI Taxonomy" id="1515439"/>
    <lineage>
        <taxon>Bacteria</taxon>
        <taxon>Pseudomonadati</taxon>
        <taxon>Pseudomonadota</taxon>
        <taxon>Betaproteobacteria</taxon>
        <taxon>Burkholderiales</taxon>
        <taxon>Burkholderiaceae</taxon>
        <taxon>Paraburkholderia</taxon>
    </lineage>
</organism>
<reference evidence="3" key="1">
    <citation type="submission" date="2017-04" db="EMBL/GenBank/DDBJ databases">
        <authorList>
            <person name="Varghese N."/>
            <person name="Submissions S."/>
        </authorList>
    </citation>
    <scope>NUCLEOTIDE SEQUENCE [LARGE SCALE GENOMIC DNA]</scope>
    <source>
        <strain evidence="3">LMG 29540</strain>
    </source>
</reference>
<feature type="transmembrane region" description="Helical" evidence="1">
    <location>
        <begin position="128"/>
        <end position="146"/>
    </location>
</feature>
<feature type="transmembrane region" description="Helical" evidence="1">
    <location>
        <begin position="42"/>
        <end position="63"/>
    </location>
</feature>
<sequence length="410" mass="45850">MDLRATGVPHSTLRFSYLSLLRWEFFYVVILVIWALSGNNPALKLVSDSYAFAFVLCIGVLLVRRAYQLDRACRILLGFTAFFALGNLVLNAGQEEVGESLKILSIFLFFLAGTTTEEDFLDRVPGKLMVFLFVALPVAFSLRDLYGGAPIDPMDELTLSFFANRNNAVLFAVVSSWTLMLIGIRRWVIVLYLLACAVAFKTLGAMVAILFALYLVYLGFNVLRILVLGSVATAFVMLFGSDLDVVTRSTVAYTSLLRVLDQAGGLWGLGTMSYGDIYDAAGTSDISLIFRLKHWINLLNLYGDGSLTHQLFGFGVTSSLRLTDLKLLPHNDYMRFFFELGPGMLACFVAMNVLILKRMGIRFISIPAIFLFIYFFSDNIVNNFLVMSLFYFLAGAFSRNIESSESYLRN</sequence>
<feature type="transmembrane region" description="Helical" evidence="1">
    <location>
        <begin position="20"/>
        <end position="36"/>
    </location>
</feature>
<protein>
    <recommendedName>
        <fullName evidence="4">O-Antigen ligase</fullName>
    </recommendedName>
</protein>
<evidence type="ECO:0000313" key="2">
    <source>
        <dbReference type="EMBL" id="SMG44041.1"/>
    </source>
</evidence>
<dbReference type="EMBL" id="FXAT01000004">
    <property type="protein sequence ID" value="SMG44041.1"/>
    <property type="molecule type" value="Genomic_DNA"/>
</dbReference>
<dbReference type="RefSeq" id="WP_143808938.1">
    <property type="nucleotide sequence ID" value="NZ_FXAT01000004.1"/>
</dbReference>
<keyword evidence="1" id="KW-0812">Transmembrane</keyword>
<dbReference type="STRING" id="1515439.SAMN06265784_104214"/>
<feature type="transmembrane region" description="Helical" evidence="1">
    <location>
        <begin position="191"/>
        <end position="216"/>
    </location>
</feature>
<proteinExistence type="predicted"/>
<feature type="transmembrane region" description="Helical" evidence="1">
    <location>
        <begin position="75"/>
        <end position="94"/>
    </location>
</feature>
<gene>
    <name evidence="2" type="ORF">SAMN06265784_104214</name>
</gene>
<keyword evidence="1" id="KW-0472">Membrane</keyword>
<dbReference type="AlphaFoldDB" id="A0A1X7KR05"/>
<keyword evidence="3" id="KW-1185">Reference proteome</keyword>
<dbReference type="Proteomes" id="UP000193228">
    <property type="component" value="Unassembled WGS sequence"/>
</dbReference>
<name>A0A1X7KR05_9BURK</name>